<feature type="non-terminal residue" evidence="1">
    <location>
        <position position="1"/>
    </location>
</feature>
<comment type="caution">
    <text evidence="1">The sequence shown here is derived from an EMBL/GenBank/DDBJ whole genome shotgun (WGS) entry which is preliminary data.</text>
</comment>
<dbReference type="Proteomes" id="UP000673691">
    <property type="component" value="Unassembled WGS sequence"/>
</dbReference>
<dbReference type="EMBL" id="JAEFCI010011933">
    <property type="protein sequence ID" value="KAG5456314.1"/>
    <property type="molecule type" value="Genomic_DNA"/>
</dbReference>
<organism evidence="1 2">
    <name type="scientific">Olpidium bornovanus</name>
    <dbReference type="NCBI Taxonomy" id="278681"/>
    <lineage>
        <taxon>Eukaryota</taxon>
        <taxon>Fungi</taxon>
        <taxon>Fungi incertae sedis</taxon>
        <taxon>Olpidiomycota</taxon>
        <taxon>Olpidiomycotina</taxon>
        <taxon>Olpidiomycetes</taxon>
        <taxon>Olpidiales</taxon>
        <taxon>Olpidiaceae</taxon>
        <taxon>Olpidium</taxon>
    </lineage>
</organism>
<protein>
    <submittedName>
        <fullName evidence="1">Uncharacterized protein</fullName>
    </submittedName>
</protein>
<dbReference type="AlphaFoldDB" id="A0A8H7ZMZ6"/>
<keyword evidence="2" id="KW-1185">Reference proteome</keyword>
<gene>
    <name evidence="1" type="ORF">BJ554DRAFT_3980</name>
</gene>
<reference evidence="1 2" key="1">
    <citation type="journal article" name="Sci. Rep.">
        <title>Genome-scale phylogenetic analyses confirm Olpidium as the closest living zoosporic fungus to the non-flagellated, terrestrial fungi.</title>
        <authorList>
            <person name="Chang Y."/>
            <person name="Rochon D."/>
            <person name="Sekimoto S."/>
            <person name="Wang Y."/>
            <person name="Chovatia M."/>
            <person name="Sandor L."/>
            <person name="Salamov A."/>
            <person name="Grigoriev I.V."/>
            <person name="Stajich J.E."/>
            <person name="Spatafora J.W."/>
        </authorList>
    </citation>
    <scope>NUCLEOTIDE SEQUENCE [LARGE SCALE GENOMIC DNA]</scope>
    <source>
        <strain evidence="1">S191</strain>
    </source>
</reference>
<name>A0A8H7ZMZ6_9FUNG</name>
<evidence type="ECO:0000313" key="2">
    <source>
        <dbReference type="Proteomes" id="UP000673691"/>
    </source>
</evidence>
<accession>A0A8H7ZMZ6</accession>
<evidence type="ECO:0000313" key="1">
    <source>
        <dbReference type="EMBL" id="KAG5456314.1"/>
    </source>
</evidence>
<proteinExistence type="predicted"/>
<sequence length="61" mass="6873">TWSACSPGKCNTRLNKERYGSGRKEEDARGRRLMHKSIPVIVHRTWSPAGPEPRALTGRNV</sequence>